<dbReference type="Gene3D" id="3.40.630.30">
    <property type="match status" value="1"/>
</dbReference>
<dbReference type="SUPFAM" id="SSF55729">
    <property type="entry name" value="Acyl-CoA N-acyltransferases (Nat)"/>
    <property type="match status" value="1"/>
</dbReference>
<name>A0ABV2BSP6_9GAMM</name>
<evidence type="ECO:0000313" key="2">
    <source>
        <dbReference type="Proteomes" id="UP001548189"/>
    </source>
</evidence>
<dbReference type="InterPro" id="IPR000182">
    <property type="entry name" value="GNAT_dom"/>
</dbReference>
<accession>A0ABV2BSP6</accession>
<reference evidence="1 2" key="1">
    <citation type="submission" date="2024-06" db="EMBL/GenBank/DDBJ databases">
        <authorList>
            <person name="Li F."/>
        </authorList>
    </citation>
    <scope>NUCLEOTIDE SEQUENCE [LARGE SCALE GENOMIC DNA]</scope>
    <source>
        <strain evidence="1 2">GXAS 311</strain>
    </source>
</reference>
<dbReference type="EMBL" id="JBEVCJ010000006">
    <property type="protein sequence ID" value="MET1254970.1"/>
    <property type="molecule type" value="Genomic_DNA"/>
</dbReference>
<protein>
    <submittedName>
        <fullName evidence="1">GNAT family N-acetyltransferase</fullName>
    </submittedName>
</protein>
<dbReference type="PROSITE" id="PS51186">
    <property type="entry name" value="GNAT"/>
    <property type="match status" value="1"/>
</dbReference>
<evidence type="ECO:0000313" key="1">
    <source>
        <dbReference type="EMBL" id="MET1254970.1"/>
    </source>
</evidence>
<proteinExistence type="predicted"/>
<dbReference type="Proteomes" id="UP001548189">
    <property type="component" value="Unassembled WGS sequence"/>
</dbReference>
<comment type="caution">
    <text evidence="1">The sequence shown here is derived from an EMBL/GenBank/DDBJ whole genome shotgun (WGS) entry which is preliminary data.</text>
</comment>
<organism evidence="1 2">
    <name type="scientific">Aliikangiella maris</name>
    <dbReference type="NCBI Taxonomy" id="3162458"/>
    <lineage>
        <taxon>Bacteria</taxon>
        <taxon>Pseudomonadati</taxon>
        <taxon>Pseudomonadota</taxon>
        <taxon>Gammaproteobacteria</taxon>
        <taxon>Oceanospirillales</taxon>
        <taxon>Pleioneaceae</taxon>
        <taxon>Aliikangiella</taxon>
    </lineage>
</organism>
<gene>
    <name evidence="1" type="ORF">ABVT43_07535</name>
</gene>
<dbReference type="Pfam" id="PF13673">
    <property type="entry name" value="Acetyltransf_10"/>
    <property type="match status" value="1"/>
</dbReference>
<dbReference type="InterPro" id="IPR016181">
    <property type="entry name" value="Acyl_CoA_acyltransferase"/>
</dbReference>
<sequence length="166" mass="19645">MTDSEYWKNTLIFKKYTDEDIPFMLSLYESTRMSELAVLPLSEAQKNIFIEQQFFAQLKHYVSFYNNDCFYILYENEQKIGRLFVDYSSINIRVVDISLLPEKQCQGLGNYLFNQVIFPACATRGRVSLHVDSTSRAVKFYERLGFKQSDSKNINNDFYQLMTWQP</sequence>
<keyword evidence="2" id="KW-1185">Reference proteome</keyword>